<dbReference type="PANTHER" id="PTHR24396">
    <property type="entry name" value="ZINC FINGER PROTEIN"/>
    <property type="match status" value="1"/>
</dbReference>
<dbReference type="InterPro" id="IPR036236">
    <property type="entry name" value="Znf_C2H2_sf"/>
</dbReference>
<dbReference type="eggNOG" id="ENOG502S4NK">
    <property type="taxonomic scope" value="Eukaryota"/>
</dbReference>
<name>G3B9I2_CANTC</name>
<keyword evidence="10" id="KW-1185">Reference proteome</keyword>
<dbReference type="STRING" id="590646.G3B9I2"/>
<evidence type="ECO:0000313" key="10">
    <source>
        <dbReference type="Proteomes" id="UP000000707"/>
    </source>
</evidence>
<protein>
    <recommendedName>
        <fullName evidence="8">C2H2-type domain-containing protein</fullName>
    </recommendedName>
</protein>
<evidence type="ECO:0000256" key="7">
    <source>
        <dbReference type="SAM" id="MobiDB-lite"/>
    </source>
</evidence>
<dbReference type="InterPro" id="IPR013087">
    <property type="entry name" value="Znf_C2H2_type"/>
</dbReference>
<dbReference type="GO" id="GO:0005634">
    <property type="term" value="C:nucleus"/>
    <property type="evidence" value="ECO:0007669"/>
    <property type="project" value="UniProtKB-SubCell"/>
</dbReference>
<accession>G3B9I2</accession>
<dbReference type="InterPro" id="IPR051643">
    <property type="entry name" value="Transcr_Reg_ZincFinger"/>
</dbReference>
<dbReference type="OrthoDB" id="9439903at2759"/>
<sequence>MLGLLNMPFPSAASRMPSPVVGGFIQKNLLKLRLSVFQYVFKLDSLFPPIARKNIQDLSNKTRQALVSLPVACAVDDLEIYQNDKDQIYDLLENPTFYSGEYRVYETSNPQPSASSAQPSHYHTSHIKKEELELRYGSCLPEQPQQAYGTQPVYISQQSANELSDSHFHLNMVGGSDGYYFNDFKPHSANLDYYSSSTESYISPLDDELFKKKDFSVVSYHNPSIASVDFDLHSEITDASDRLDFMASISTPATSGVSTTMAAPDQKKRKNIPAKSATLKKPKIKVEEDELILADEAPGAAEDSEEEVYKFECSFCDARFKVKGYLTRHLKKHQSLKAFRCPFYNEDHQATDGSGKGTKCHPTGGFSRRDTFKTHLKALHFIYPPGTKSCERSLVGGRCAGCFSYFSNNIEWLENHIVKQQCSGTVLGSD</sequence>
<dbReference type="PROSITE" id="PS00028">
    <property type="entry name" value="ZINC_FINGER_C2H2_1"/>
    <property type="match status" value="1"/>
</dbReference>
<comment type="subcellular location">
    <subcellularLocation>
        <location evidence="1">Nucleus</location>
    </subcellularLocation>
</comment>
<dbReference type="EMBL" id="GL996527">
    <property type="protein sequence ID" value="EGV61893.1"/>
    <property type="molecule type" value="Genomic_DNA"/>
</dbReference>
<dbReference type="SUPFAM" id="SSF57667">
    <property type="entry name" value="beta-beta-alpha zinc fingers"/>
    <property type="match status" value="1"/>
</dbReference>
<keyword evidence="5" id="KW-0539">Nucleus</keyword>
<evidence type="ECO:0000256" key="6">
    <source>
        <dbReference type="PROSITE-ProRule" id="PRU00042"/>
    </source>
</evidence>
<evidence type="ECO:0000313" key="9">
    <source>
        <dbReference type="EMBL" id="EGV61893.1"/>
    </source>
</evidence>
<keyword evidence="3 6" id="KW-0863">Zinc-finger</keyword>
<evidence type="ECO:0000256" key="1">
    <source>
        <dbReference type="ARBA" id="ARBA00004123"/>
    </source>
</evidence>
<feature type="domain" description="C2H2-type" evidence="8">
    <location>
        <begin position="311"/>
        <end position="338"/>
    </location>
</feature>
<evidence type="ECO:0000256" key="2">
    <source>
        <dbReference type="ARBA" id="ARBA00022723"/>
    </source>
</evidence>
<dbReference type="GO" id="GO:0000981">
    <property type="term" value="F:DNA-binding transcription factor activity, RNA polymerase II-specific"/>
    <property type="evidence" value="ECO:0007669"/>
    <property type="project" value="TreeGrafter"/>
</dbReference>
<keyword evidence="2" id="KW-0479">Metal-binding</keyword>
<evidence type="ECO:0000256" key="4">
    <source>
        <dbReference type="ARBA" id="ARBA00022833"/>
    </source>
</evidence>
<dbReference type="SMART" id="SM00355">
    <property type="entry name" value="ZnF_C2H2"/>
    <property type="match status" value="1"/>
</dbReference>
<dbReference type="AlphaFoldDB" id="G3B9I2"/>
<proteinExistence type="predicted"/>
<dbReference type="Proteomes" id="UP000000707">
    <property type="component" value="Unassembled WGS sequence"/>
</dbReference>
<evidence type="ECO:0000256" key="5">
    <source>
        <dbReference type="ARBA" id="ARBA00023242"/>
    </source>
</evidence>
<dbReference type="HOGENOM" id="CLU_036916_0_0_1"/>
<organism evidence="10">
    <name type="scientific">Candida tenuis (strain ATCC 10573 / BCRC 21748 / CBS 615 / JCM 9827 / NBRC 10315 / NRRL Y-1498 / VKM Y-70)</name>
    <name type="common">Yeast</name>
    <name type="synonym">Yamadazyma tenuis</name>
    <dbReference type="NCBI Taxonomy" id="590646"/>
    <lineage>
        <taxon>Eukaryota</taxon>
        <taxon>Fungi</taxon>
        <taxon>Dikarya</taxon>
        <taxon>Ascomycota</taxon>
        <taxon>Saccharomycotina</taxon>
        <taxon>Pichiomycetes</taxon>
        <taxon>Debaryomycetaceae</taxon>
        <taxon>Yamadazyma</taxon>
    </lineage>
</organism>
<feature type="region of interest" description="Disordered" evidence="7">
    <location>
        <begin position="256"/>
        <end position="276"/>
    </location>
</feature>
<dbReference type="GO" id="GO:0000978">
    <property type="term" value="F:RNA polymerase II cis-regulatory region sequence-specific DNA binding"/>
    <property type="evidence" value="ECO:0007669"/>
    <property type="project" value="TreeGrafter"/>
</dbReference>
<gene>
    <name evidence="9" type="ORF">CANTEDRAFT_115344</name>
</gene>
<reference evidence="9 10" key="1">
    <citation type="journal article" date="2011" name="Proc. Natl. Acad. Sci. U.S.A.">
        <title>Comparative genomics of xylose-fermenting fungi for enhanced biofuel production.</title>
        <authorList>
            <person name="Wohlbach D.J."/>
            <person name="Kuo A."/>
            <person name="Sato T.K."/>
            <person name="Potts K.M."/>
            <person name="Salamov A.A."/>
            <person name="LaButti K.M."/>
            <person name="Sun H."/>
            <person name="Clum A."/>
            <person name="Pangilinan J.L."/>
            <person name="Lindquist E.A."/>
            <person name="Lucas S."/>
            <person name="Lapidus A."/>
            <person name="Jin M."/>
            <person name="Gunawan C."/>
            <person name="Balan V."/>
            <person name="Dale B.E."/>
            <person name="Jeffries T.W."/>
            <person name="Zinkel R."/>
            <person name="Barry K.W."/>
            <person name="Grigoriev I.V."/>
            <person name="Gasch A.P."/>
        </authorList>
    </citation>
    <scope>NUCLEOTIDE SEQUENCE [LARGE SCALE GENOMIC DNA]</scope>
    <source>
        <strain evidence="10">ATCC 10573 / BCRC 21748 / CBS 615 / JCM 9827 / NBRC 10315 / NRRL Y-1498 / VKM Y-70</strain>
    </source>
</reference>
<keyword evidence="4" id="KW-0862">Zinc</keyword>
<dbReference type="PROSITE" id="PS50157">
    <property type="entry name" value="ZINC_FINGER_C2H2_2"/>
    <property type="match status" value="1"/>
</dbReference>
<dbReference type="Gene3D" id="3.30.160.60">
    <property type="entry name" value="Classic Zinc Finger"/>
    <property type="match status" value="1"/>
</dbReference>
<feature type="compositionally biased region" description="Basic residues" evidence="7">
    <location>
        <begin position="267"/>
        <end position="276"/>
    </location>
</feature>
<dbReference type="GO" id="GO:0008270">
    <property type="term" value="F:zinc ion binding"/>
    <property type="evidence" value="ECO:0007669"/>
    <property type="project" value="UniProtKB-KW"/>
</dbReference>
<dbReference type="PANTHER" id="PTHR24396:SF19">
    <property type="entry name" value="FI01119P"/>
    <property type="match status" value="1"/>
</dbReference>
<evidence type="ECO:0000259" key="8">
    <source>
        <dbReference type="PROSITE" id="PS50157"/>
    </source>
</evidence>
<evidence type="ECO:0000256" key="3">
    <source>
        <dbReference type="ARBA" id="ARBA00022771"/>
    </source>
</evidence>